<sequence>MGPMAFLPAWLKLSMRICAVCSEAMLTDRLQELKNEGVFTEDEVNILNQSPVNLDKFDIRLICLLLQHLTPDSNSASYSASSQGGLAIPDDDDFSILAELRRIQICKNQIMYQRTRVVDDDEFDQLFSEILDTCIRILKQAKSSKEDVTAMRKKMNALKNSKMEDIKGNIQENVLQCVRWSAGDMDGIQTRLAGVQIKMASSEKYDEVDASRLDNLSHLQEEVSSLTTEVQALTIEEGSKNEAARFTEEQSVVQQVETSRQQLAAACETMQENILNLLSRAPIEKDDSFESNTEGCGVGQQQRPNQHNMPMGVRSSTVEETELLAVCAEIDPVELHKLRINLDFEMAQMTRLEEAYRHFDERIFAMLKAWHDTVISCEQNPRHLLAVALEDSGNRLLAIKLVPGEELDRIVQRRAHENTKKCIKKITFSKPQENQGQGVMMNYGATEAINVFSGGELVIGGTMTIGTDNIDWRLPSAASSWSTGLSGPAGSRSDLPPGLSGPAGSRSDLPPGLSGPAGSRSDLRPTSSSASIHNFAQPHSLNIMGGRVTTTPGSHIALGPNMSMWSSPSRVGSAKGDSTDSVPNRHGHLKKEFDDSLSQTMMDIYLQNMKSVGAIMCFNQTYGTGFRVGTKYIATAKHVISTILDPRRSGKENISHLQQASIVFSDLPNEPSATKYYFSQFYYYDQELDVAVLEISNADGMMPRGLRLRKEFFCRADTDIVSIVGYGHPNQKNQNKYFEYRCPVVDSDSQAVCAAQAFVRQKQAVLKNGLLKGYPFSVVDAGYKGYDAPYRMLLHCFMEHGASGSPILACINPSAGIVEVVGVLTCGMPDFFFCLKQEFRYLIPSKYRFEAGSRMSAIYESMKVYQKQDLAADLFV</sequence>
<dbReference type="InterPro" id="IPR043504">
    <property type="entry name" value="Peptidase_S1_PA_chymotrypsin"/>
</dbReference>
<dbReference type="InterPro" id="IPR009003">
    <property type="entry name" value="Peptidase_S1_PA"/>
</dbReference>
<feature type="region of interest" description="Disordered" evidence="2">
    <location>
        <begin position="481"/>
        <end position="531"/>
    </location>
</feature>
<keyword evidence="6" id="KW-1185">Reference proteome</keyword>
<evidence type="ECO:0000259" key="4">
    <source>
        <dbReference type="Pfam" id="PF18738"/>
    </source>
</evidence>
<evidence type="ECO:0000313" key="6">
    <source>
        <dbReference type="Proteomes" id="UP000828390"/>
    </source>
</evidence>
<dbReference type="AlphaFoldDB" id="A0A9D4IFE0"/>
<dbReference type="Pfam" id="PF18738">
    <property type="entry name" value="HEPN_DZIP3"/>
    <property type="match status" value="1"/>
</dbReference>
<gene>
    <name evidence="5" type="ORF">DPMN_171247</name>
</gene>
<dbReference type="PANTHER" id="PTHR14389">
    <property type="entry name" value="SI:CH1073-475A24.1"/>
    <property type="match status" value="1"/>
</dbReference>
<dbReference type="InterPro" id="IPR041249">
    <property type="entry name" value="HEPN_DZIP3"/>
</dbReference>
<dbReference type="Proteomes" id="UP000828390">
    <property type="component" value="Unassembled WGS sequence"/>
</dbReference>
<evidence type="ECO:0000256" key="1">
    <source>
        <dbReference type="SAM" id="Coils"/>
    </source>
</evidence>
<dbReference type="SUPFAM" id="SSF50494">
    <property type="entry name" value="Trypsin-like serine proteases"/>
    <property type="match status" value="1"/>
</dbReference>
<dbReference type="InterPro" id="IPR011029">
    <property type="entry name" value="DEATH-like_dom_sf"/>
</dbReference>
<feature type="signal peptide" evidence="3">
    <location>
        <begin position="1"/>
        <end position="22"/>
    </location>
</feature>
<evidence type="ECO:0000256" key="3">
    <source>
        <dbReference type="SAM" id="SignalP"/>
    </source>
</evidence>
<evidence type="ECO:0000313" key="5">
    <source>
        <dbReference type="EMBL" id="KAH3769968.1"/>
    </source>
</evidence>
<feature type="coiled-coil region" evidence="1">
    <location>
        <begin position="216"/>
        <end position="273"/>
    </location>
</feature>
<name>A0A9D4IFE0_DREPO</name>
<organism evidence="5 6">
    <name type="scientific">Dreissena polymorpha</name>
    <name type="common">Zebra mussel</name>
    <name type="synonym">Mytilus polymorpha</name>
    <dbReference type="NCBI Taxonomy" id="45954"/>
    <lineage>
        <taxon>Eukaryota</taxon>
        <taxon>Metazoa</taxon>
        <taxon>Spiralia</taxon>
        <taxon>Lophotrochozoa</taxon>
        <taxon>Mollusca</taxon>
        <taxon>Bivalvia</taxon>
        <taxon>Autobranchia</taxon>
        <taxon>Heteroconchia</taxon>
        <taxon>Euheterodonta</taxon>
        <taxon>Imparidentia</taxon>
        <taxon>Neoheterodontei</taxon>
        <taxon>Myida</taxon>
        <taxon>Dreissenoidea</taxon>
        <taxon>Dreissenidae</taxon>
        <taxon>Dreissena</taxon>
    </lineage>
</organism>
<feature type="domain" description="DZIP3-like HEPN" evidence="4">
    <location>
        <begin position="30"/>
        <end position="164"/>
    </location>
</feature>
<dbReference type="Gene3D" id="1.10.533.10">
    <property type="entry name" value="Death Domain, Fas"/>
    <property type="match status" value="1"/>
</dbReference>
<proteinExistence type="predicted"/>
<dbReference type="Gene3D" id="2.40.10.10">
    <property type="entry name" value="Trypsin-like serine proteases"/>
    <property type="match status" value="1"/>
</dbReference>
<reference evidence="5" key="1">
    <citation type="journal article" date="2019" name="bioRxiv">
        <title>The Genome of the Zebra Mussel, Dreissena polymorpha: A Resource for Invasive Species Research.</title>
        <authorList>
            <person name="McCartney M.A."/>
            <person name="Auch B."/>
            <person name="Kono T."/>
            <person name="Mallez S."/>
            <person name="Zhang Y."/>
            <person name="Obille A."/>
            <person name="Becker A."/>
            <person name="Abrahante J.E."/>
            <person name="Garbe J."/>
            <person name="Badalamenti J.P."/>
            <person name="Herman A."/>
            <person name="Mangelson H."/>
            <person name="Liachko I."/>
            <person name="Sullivan S."/>
            <person name="Sone E.D."/>
            <person name="Koren S."/>
            <person name="Silverstein K.A.T."/>
            <person name="Beckman K.B."/>
            <person name="Gohl D.M."/>
        </authorList>
    </citation>
    <scope>NUCLEOTIDE SEQUENCE</scope>
    <source>
        <strain evidence="5">Duluth1</strain>
        <tissue evidence="5">Whole animal</tissue>
    </source>
</reference>
<dbReference type="EMBL" id="JAIWYP010000009">
    <property type="protein sequence ID" value="KAH3769968.1"/>
    <property type="molecule type" value="Genomic_DNA"/>
</dbReference>
<dbReference type="PANTHER" id="PTHR14389:SF3">
    <property type="entry name" value="PROTEIN FAM111A-LIKE"/>
    <property type="match status" value="1"/>
</dbReference>
<dbReference type="Pfam" id="PF13365">
    <property type="entry name" value="Trypsin_2"/>
    <property type="match status" value="1"/>
</dbReference>
<protein>
    <recommendedName>
        <fullName evidence="4">DZIP3-like HEPN domain-containing protein</fullName>
    </recommendedName>
</protein>
<dbReference type="CDD" id="cd01670">
    <property type="entry name" value="Death"/>
    <property type="match status" value="1"/>
</dbReference>
<feature type="region of interest" description="Disordered" evidence="2">
    <location>
        <begin position="287"/>
        <end position="312"/>
    </location>
</feature>
<feature type="chain" id="PRO_5038505752" description="DZIP3-like HEPN domain-containing protein" evidence="3">
    <location>
        <begin position="23"/>
        <end position="876"/>
    </location>
</feature>
<feature type="region of interest" description="Disordered" evidence="2">
    <location>
        <begin position="567"/>
        <end position="588"/>
    </location>
</feature>
<keyword evidence="3" id="KW-0732">Signal</keyword>
<keyword evidence="1" id="KW-0175">Coiled coil</keyword>
<accession>A0A9D4IFE0</accession>
<evidence type="ECO:0000256" key="2">
    <source>
        <dbReference type="SAM" id="MobiDB-lite"/>
    </source>
</evidence>
<reference evidence="5" key="2">
    <citation type="submission" date="2020-11" db="EMBL/GenBank/DDBJ databases">
        <authorList>
            <person name="McCartney M.A."/>
            <person name="Auch B."/>
            <person name="Kono T."/>
            <person name="Mallez S."/>
            <person name="Becker A."/>
            <person name="Gohl D.M."/>
            <person name="Silverstein K.A.T."/>
            <person name="Koren S."/>
            <person name="Bechman K.B."/>
            <person name="Herman A."/>
            <person name="Abrahante J.E."/>
            <person name="Garbe J."/>
        </authorList>
    </citation>
    <scope>NUCLEOTIDE SEQUENCE</scope>
    <source>
        <strain evidence="5">Duluth1</strain>
        <tissue evidence="5">Whole animal</tissue>
    </source>
</reference>
<comment type="caution">
    <text evidence="5">The sequence shown here is derived from an EMBL/GenBank/DDBJ whole genome shotgun (WGS) entry which is preliminary data.</text>
</comment>
<feature type="compositionally biased region" description="Polar residues" evidence="2">
    <location>
        <begin position="290"/>
        <end position="312"/>
    </location>
</feature>